<sequence>MVRKDTSQPPQPPIESPEVPQMVSSVKLPILKKVHMTKDEAGNEIEVPPVTAQKILARTRERKAKSTLLMAIPYEHLARIHGIKDAKTLWAATKTKFGEGLDKGYGRFQRLLNLLEIHRAGIDNLDIDDLYNNLKVYKANIKGSSGSSLNLQNVAFVSVESTSNINELNSNTPQLDNKDLEQIDQDDLEEMDIKWQVAMLSMRVKRFYKKTRRKLEFNRKEPIGFDKTKVECYNGHRRGLFAID</sequence>
<feature type="region of interest" description="Disordered" evidence="1">
    <location>
        <begin position="1"/>
        <end position="20"/>
    </location>
</feature>
<reference evidence="2" key="1">
    <citation type="journal article" date="2019" name="Sci. Rep.">
        <title>Draft genome of Tanacetum cinerariifolium, the natural source of mosquito coil.</title>
        <authorList>
            <person name="Yamashiro T."/>
            <person name="Shiraishi A."/>
            <person name="Satake H."/>
            <person name="Nakayama K."/>
        </authorList>
    </citation>
    <scope>NUCLEOTIDE SEQUENCE</scope>
</reference>
<comment type="caution">
    <text evidence="2">The sequence shown here is derived from an EMBL/GenBank/DDBJ whole genome shotgun (WGS) entry which is preliminary data.</text>
</comment>
<protein>
    <submittedName>
        <fullName evidence="2">Uncharacterized protein</fullName>
    </submittedName>
</protein>
<proteinExistence type="predicted"/>
<dbReference type="AlphaFoldDB" id="A0A699IRF2"/>
<dbReference type="EMBL" id="BKCJ010323871">
    <property type="protein sequence ID" value="GEZ78940.1"/>
    <property type="molecule type" value="Genomic_DNA"/>
</dbReference>
<accession>A0A699IRF2</accession>
<evidence type="ECO:0000313" key="2">
    <source>
        <dbReference type="EMBL" id="GEZ78940.1"/>
    </source>
</evidence>
<evidence type="ECO:0000256" key="1">
    <source>
        <dbReference type="SAM" id="MobiDB-lite"/>
    </source>
</evidence>
<name>A0A699IRF2_TANCI</name>
<organism evidence="2">
    <name type="scientific">Tanacetum cinerariifolium</name>
    <name type="common">Dalmatian daisy</name>
    <name type="synonym">Chrysanthemum cinerariifolium</name>
    <dbReference type="NCBI Taxonomy" id="118510"/>
    <lineage>
        <taxon>Eukaryota</taxon>
        <taxon>Viridiplantae</taxon>
        <taxon>Streptophyta</taxon>
        <taxon>Embryophyta</taxon>
        <taxon>Tracheophyta</taxon>
        <taxon>Spermatophyta</taxon>
        <taxon>Magnoliopsida</taxon>
        <taxon>eudicotyledons</taxon>
        <taxon>Gunneridae</taxon>
        <taxon>Pentapetalae</taxon>
        <taxon>asterids</taxon>
        <taxon>campanulids</taxon>
        <taxon>Asterales</taxon>
        <taxon>Asteraceae</taxon>
        <taxon>Asteroideae</taxon>
        <taxon>Anthemideae</taxon>
        <taxon>Anthemidinae</taxon>
        <taxon>Tanacetum</taxon>
    </lineage>
</organism>
<gene>
    <name evidence="2" type="ORF">Tci_550913</name>
</gene>